<proteinExistence type="predicted"/>
<evidence type="ECO:0000256" key="1">
    <source>
        <dbReference type="SAM" id="MobiDB-lite"/>
    </source>
</evidence>
<feature type="compositionally biased region" description="Basic and acidic residues" evidence="1">
    <location>
        <begin position="202"/>
        <end position="218"/>
    </location>
</feature>
<name>A0A425CFI6_9STRA</name>
<dbReference type="Proteomes" id="UP000286097">
    <property type="component" value="Unassembled WGS sequence"/>
</dbReference>
<accession>A0A425CFI6</accession>
<dbReference type="InterPro" id="IPR053793">
    <property type="entry name" value="PB1-like"/>
</dbReference>
<dbReference type="VEuPathDB" id="FungiDB:DD237_003036"/>
<reference evidence="3 4" key="1">
    <citation type="submission" date="2018-06" db="EMBL/GenBank/DDBJ databases">
        <title>Comparative genomics of downy mildews reveals potential adaptations to biotrophy.</title>
        <authorList>
            <person name="Fletcher K."/>
            <person name="Klosterman S.J."/>
            <person name="Derevnina L."/>
            <person name="Martin F."/>
            <person name="Koike S."/>
            <person name="Reyes Chin-Wo S."/>
            <person name="Mou B."/>
            <person name="Michelmore R."/>
        </authorList>
    </citation>
    <scope>NUCLEOTIDE SEQUENCE [LARGE SCALE GENOMIC DNA]</scope>
    <source>
        <strain evidence="3 4">R13</strain>
    </source>
</reference>
<evidence type="ECO:0000313" key="4">
    <source>
        <dbReference type="Proteomes" id="UP000286097"/>
    </source>
</evidence>
<feature type="domain" description="PB1" evidence="2">
    <location>
        <begin position="4"/>
        <end position="88"/>
    </location>
</feature>
<dbReference type="EMBL" id="QKXF01000142">
    <property type="protein sequence ID" value="RQM15832.1"/>
    <property type="molecule type" value="Genomic_DNA"/>
</dbReference>
<dbReference type="AlphaFoldDB" id="A0A425CFI6"/>
<dbReference type="SUPFAM" id="SSF54277">
    <property type="entry name" value="CAD &amp; PB1 domains"/>
    <property type="match status" value="1"/>
</dbReference>
<evidence type="ECO:0000259" key="2">
    <source>
        <dbReference type="PROSITE" id="PS51745"/>
    </source>
</evidence>
<protein>
    <recommendedName>
        <fullName evidence="2">PB1 domain-containing protein</fullName>
    </recommendedName>
</protein>
<gene>
    <name evidence="3" type="ORF">DD237_003036</name>
</gene>
<sequence>MTETVVLKLSYAGETHRSTVTLYSNDSKDNQALSYEVVLAKVREAFPKLSDPWTLVYRDDEGDIITLTHALEFNEACHVLLDLTSTDHTLRTLHFSVLSRVSFREKLVAPVLLKIVELAALAREATANLCKSELLGKGRDSIVRLAEGAVMHAGVAMNHIRNSDVLERGRESLGYSATLLWSARSGVSTRLRRASSAVAAGIERRRSSSGSSHDKGFDPTEFVKGPVNSSLPSSEVAVTIDLRQSDPLLMPLGETPNSVENSEEESAAVMSVEAVEETAYESDTDTLCDEEDDRGEWGIVNNSASTEAIAETSGEWIRELDVLRGILVHVDEEVCCDLLSQYNGNIEAVLVELTNV</sequence>
<feature type="region of interest" description="Disordered" evidence="1">
    <location>
        <begin position="202"/>
        <end position="228"/>
    </location>
</feature>
<dbReference type="PROSITE" id="PS51745">
    <property type="entry name" value="PB1"/>
    <property type="match status" value="1"/>
</dbReference>
<comment type="caution">
    <text evidence="3">The sequence shown here is derived from an EMBL/GenBank/DDBJ whole genome shotgun (WGS) entry which is preliminary data.</text>
</comment>
<dbReference type="Gene3D" id="3.10.20.90">
    <property type="entry name" value="Phosphatidylinositol 3-kinase Catalytic Subunit, Chain A, domain 1"/>
    <property type="match status" value="1"/>
</dbReference>
<organism evidence="3 4">
    <name type="scientific">Peronospora effusa</name>
    <dbReference type="NCBI Taxonomy" id="542832"/>
    <lineage>
        <taxon>Eukaryota</taxon>
        <taxon>Sar</taxon>
        <taxon>Stramenopiles</taxon>
        <taxon>Oomycota</taxon>
        <taxon>Peronosporomycetes</taxon>
        <taxon>Peronosporales</taxon>
        <taxon>Peronosporaceae</taxon>
        <taxon>Peronospora</taxon>
    </lineage>
</organism>
<dbReference type="CDD" id="cd05992">
    <property type="entry name" value="PB1"/>
    <property type="match status" value="1"/>
</dbReference>
<evidence type="ECO:0000313" key="3">
    <source>
        <dbReference type="EMBL" id="RQM15832.1"/>
    </source>
</evidence>